<feature type="non-terminal residue" evidence="3">
    <location>
        <position position="1"/>
    </location>
</feature>
<evidence type="ECO:0000256" key="1">
    <source>
        <dbReference type="ARBA" id="ARBA00022729"/>
    </source>
</evidence>
<dbReference type="EMBL" id="RWGY01000013">
    <property type="protein sequence ID" value="TVU25194.1"/>
    <property type="molecule type" value="Genomic_DNA"/>
</dbReference>
<dbReference type="OrthoDB" id="603213at2759"/>
<proteinExistence type="predicted"/>
<dbReference type="AlphaFoldDB" id="A0A5J9UP52"/>
<dbReference type="InterPro" id="IPR040361">
    <property type="entry name" value="TPD1"/>
</dbReference>
<evidence type="ECO:0000313" key="4">
    <source>
        <dbReference type="Proteomes" id="UP000324897"/>
    </source>
</evidence>
<dbReference type="Gramene" id="TVU25194">
    <property type="protein sequence ID" value="TVU25194"/>
    <property type="gene ID" value="EJB05_27682"/>
</dbReference>
<accession>A0A5J9UP52</accession>
<gene>
    <name evidence="3" type="ORF">EJB05_27682</name>
</gene>
<dbReference type="Pfam" id="PF24068">
    <property type="entry name" value="TPD1_C"/>
    <property type="match status" value="1"/>
</dbReference>
<feature type="signal peptide" evidence="2">
    <location>
        <begin position="1"/>
        <end position="19"/>
    </location>
</feature>
<sequence length="204" mass="21873">MSNLASLFLWLLSNAFFRSQRKCISGNASAEQCKVSDLNVTQTFVPVPDHAFGGYQVYAVSVENRCVCSQANVKVKCPGINSSVPTDSEGLLSPDGDGELCTLNGCHAIPTGVEHTITHMAGNMKSFNGSLASSPTSLRSARHGRLVAADEASNLHLSGTRSRPAHSSTTWMPPWRSKGGHIYAALKLRLCKKNFKSVFGCEDG</sequence>
<keyword evidence="4" id="KW-1185">Reference proteome</keyword>
<dbReference type="Proteomes" id="UP000324897">
    <property type="component" value="Chromosome 2"/>
</dbReference>
<feature type="chain" id="PRO_5023861916" evidence="2">
    <location>
        <begin position="20"/>
        <end position="204"/>
    </location>
</feature>
<name>A0A5J9UP52_9POAL</name>
<evidence type="ECO:0000313" key="3">
    <source>
        <dbReference type="EMBL" id="TVU25194.1"/>
    </source>
</evidence>
<reference evidence="3 4" key="1">
    <citation type="journal article" date="2019" name="Sci. Rep.">
        <title>A high-quality genome of Eragrostis curvula grass provides insights into Poaceae evolution and supports new strategies to enhance forage quality.</title>
        <authorList>
            <person name="Carballo J."/>
            <person name="Santos B.A.C.M."/>
            <person name="Zappacosta D."/>
            <person name="Garbus I."/>
            <person name="Selva J.P."/>
            <person name="Gallo C.A."/>
            <person name="Diaz A."/>
            <person name="Albertini E."/>
            <person name="Caccamo M."/>
            <person name="Echenique V."/>
        </authorList>
    </citation>
    <scope>NUCLEOTIDE SEQUENCE [LARGE SCALE GENOMIC DNA]</scope>
    <source>
        <strain evidence="4">cv. Victoria</strain>
        <tissue evidence="3">Leaf</tissue>
    </source>
</reference>
<evidence type="ECO:0000256" key="2">
    <source>
        <dbReference type="SAM" id="SignalP"/>
    </source>
</evidence>
<keyword evidence="1 2" id="KW-0732">Signal</keyword>
<organism evidence="3 4">
    <name type="scientific">Eragrostis curvula</name>
    <name type="common">weeping love grass</name>
    <dbReference type="NCBI Taxonomy" id="38414"/>
    <lineage>
        <taxon>Eukaryota</taxon>
        <taxon>Viridiplantae</taxon>
        <taxon>Streptophyta</taxon>
        <taxon>Embryophyta</taxon>
        <taxon>Tracheophyta</taxon>
        <taxon>Spermatophyta</taxon>
        <taxon>Magnoliopsida</taxon>
        <taxon>Liliopsida</taxon>
        <taxon>Poales</taxon>
        <taxon>Poaceae</taxon>
        <taxon>PACMAD clade</taxon>
        <taxon>Chloridoideae</taxon>
        <taxon>Eragrostideae</taxon>
        <taxon>Eragrostidinae</taxon>
        <taxon>Eragrostis</taxon>
    </lineage>
</organism>
<comment type="caution">
    <text evidence="3">The sequence shown here is derived from an EMBL/GenBank/DDBJ whole genome shotgun (WGS) entry which is preliminary data.</text>
</comment>
<protein>
    <submittedName>
        <fullName evidence="3">Uncharacterized protein</fullName>
    </submittedName>
</protein>